<dbReference type="Gene3D" id="3.40.309.10">
    <property type="entry name" value="Aldehyde Dehydrogenase, Chain A, domain 2"/>
    <property type="match status" value="1"/>
</dbReference>
<dbReference type="GO" id="GO:0003842">
    <property type="term" value="F:L-glutamate gamma-semialdehyde dehydrogenase activity"/>
    <property type="evidence" value="ECO:0007669"/>
    <property type="project" value="UniProtKB-UniRule"/>
</dbReference>
<dbReference type="Pfam" id="PF00171">
    <property type="entry name" value="Aldedh"/>
    <property type="match status" value="1"/>
</dbReference>
<dbReference type="InterPro" id="IPR025703">
    <property type="entry name" value="Bifunct_PutA"/>
</dbReference>
<dbReference type="FunFam" id="1.20.5.460:FF:000001">
    <property type="entry name" value="Bifunctional protein PutA"/>
    <property type="match status" value="1"/>
</dbReference>
<dbReference type="Gene3D" id="3.40.605.10">
    <property type="entry name" value="Aldehyde Dehydrogenase, Chain A, domain 1"/>
    <property type="match status" value="1"/>
</dbReference>
<dbReference type="FunFam" id="3.40.309.10:FF:000005">
    <property type="entry name" value="1-pyrroline-5-carboxylate dehydrogenase 1"/>
    <property type="match status" value="1"/>
</dbReference>
<accession>A0A840MSM9</accession>
<evidence type="ECO:0000256" key="1">
    <source>
        <dbReference type="ARBA" id="ARBA00001974"/>
    </source>
</evidence>
<keyword evidence="25" id="KW-1185">Reference proteome</keyword>
<proteinExistence type="inferred from homology"/>
<reference evidence="24 25" key="1">
    <citation type="submission" date="2020-08" db="EMBL/GenBank/DDBJ databases">
        <title>Genomic Encyclopedia of Type Strains, Phase IV (KMG-IV): sequencing the most valuable type-strain genomes for metagenomic binning, comparative biology and taxonomic classification.</title>
        <authorList>
            <person name="Goeker M."/>
        </authorList>
    </citation>
    <scope>NUCLEOTIDE SEQUENCE [LARGE SCALE GENOMIC DNA]</scope>
    <source>
        <strain evidence="24 25">DSM 27165</strain>
    </source>
</reference>
<dbReference type="FunFam" id="3.20.20.220:FF:000004">
    <property type="entry name" value="Bifunctional protein PutA"/>
    <property type="match status" value="1"/>
</dbReference>
<comment type="similarity">
    <text evidence="16 18">In the N-terminal section; belongs to the proline dehydrogenase family.</text>
</comment>
<dbReference type="GO" id="GO:0004657">
    <property type="term" value="F:proline dehydrogenase activity"/>
    <property type="evidence" value="ECO:0007669"/>
    <property type="project" value="UniProtKB-UniRule"/>
</dbReference>
<evidence type="ECO:0000256" key="19">
    <source>
        <dbReference type="PIRSR" id="PIRSR000197-1"/>
    </source>
</evidence>
<feature type="domain" description="Proline dehydrogenase" evidence="21">
    <location>
        <begin position="190"/>
        <end position="481"/>
    </location>
</feature>
<keyword evidence="4 18" id="KW-0678">Repressor</keyword>
<dbReference type="Gene3D" id="1.20.5.460">
    <property type="entry name" value="Single helix bin"/>
    <property type="match status" value="1"/>
</dbReference>
<dbReference type="GO" id="GO:0009898">
    <property type="term" value="C:cytoplasmic side of plasma membrane"/>
    <property type="evidence" value="ECO:0007669"/>
    <property type="project" value="TreeGrafter"/>
</dbReference>
<keyword evidence="10 18" id="KW-0642">Proline metabolism</keyword>
<name>A0A840MSM9_9PROT</name>
<dbReference type="AlphaFoldDB" id="A0A840MSM9"/>
<dbReference type="InterPro" id="IPR015590">
    <property type="entry name" value="Aldehyde_DH_dom"/>
</dbReference>
<gene>
    <name evidence="24" type="ORF">HNQ59_003080</name>
</gene>
<comment type="catalytic activity">
    <reaction evidence="14 18">
        <text>L-glutamate 5-semialdehyde + NAD(+) + H2O = L-glutamate + NADH + 2 H(+)</text>
        <dbReference type="Rhea" id="RHEA:30235"/>
        <dbReference type="ChEBI" id="CHEBI:15377"/>
        <dbReference type="ChEBI" id="CHEBI:15378"/>
        <dbReference type="ChEBI" id="CHEBI:29985"/>
        <dbReference type="ChEBI" id="CHEBI:57540"/>
        <dbReference type="ChEBI" id="CHEBI:57945"/>
        <dbReference type="ChEBI" id="CHEBI:58066"/>
        <dbReference type="EC" id="1.2.1.88"/>
    </reaction>
</comment>
<dbReference type="GO" id="GO:0003677">
    <property type="term" value="F:DNA binding"/>
    <property type="evidence" value="ECO:0007669"/>
    <property type="project" value="UniProtKB-KW"/>
</dbReference>
<dbReference type="PANTHER" id="PTHR42862">
    <property type="entry name" value="DELTA-1-PYRROLINE-5-CARBOXYLATE DEHYDROGENASE 1, ISOFORM A-RELATED"/>
    <property type="match status" value="1"/>
</dbReference>
<organism evidence="24 25">
    <name type="scientific">Chitinivorax tropicus</name>
    <dbReference type="NCBI Taxonomy" id="714531"/>
    <lineage>
        <taxon>Bacteria</taxon>
        <taxon>Pseudomonadati</taxon>
        <taxon>Pseudomonadota</taxon>
        <taxon>Betaproteobacteria</taxon>
        <taxon>Chitinivorax</taxon>
    </lineage>
</organism>
<dbReference type="InterPro" id="IPR016161">
    <property type="entry name" value="Ald_DH/histidinol_DH"/>
</dbReference>
<evidence type="ECO:0000259" key="20">
    <source>
        <dbReference type="Pfam" id="PF00171"/>
    </source>
</evidence>
<evidence type="ECO:0000256" key="8">
    <source>
        <dbReference type="ARBA" id="ARBA00023015"/>
    </source>
</evidence>
<dbReference type="InterPro" id="IPR016160">
    <property type="entry name" value="Ald_DH_CS_CYS"/>
</dbReference>
<dbReference type="InterPro" id="IPR016163">
    <property type="entry name" value="Ald_DH_C"/>
</dbReference>
<dbReference type="EC" id="1.2.1.88" evidence="18"/>
<feature type="domain" description="Proline dehydrogenase PutA" evidence="22">
    <location>
        <begin position="67"/>
        <end position="178"/>
    </location>
</feature>
<dbReference type="InterPro" id="IPR016162">
    <property type="entry name" value="Ald_DH_N"/>
</dbReference>
<evidence type="ECO:0000256" key="12">
    <source>
        <dbReference type="ARBA" id="ARBA00023163"/>
    </source>
</evidence>
<dbReference type="CDD" id="cd07125">
    <property type="entry name" value="ALDH_PutA-P5CDH"/>
    <property type="match status" value="1"/>
</dbReference>
<dbReference type="InterPro" id="IPR029041">
    <property type="entry name" value="FAD-linked_oxidoreductase-like"/>
</dbReference>
<evidence type="ECO:0000256" key="16">
    <source>
        <dbReference type="ARBA" id="ARBA00060889"/>
    </source>
</evidence>
<feature type="active site" evidence="19">
    <location>
        <position position="784"/>
    </location>
</feature>
<comment type="similarity">
    <text evidence="17 18">In the C-terminal section; belongs to the aldehyde dehydrogenase family.</text>
</comment>
<dbReference type="UniPathway" id="UPA00261">
    <property type="reaction ID" value="UER00373"/>
</dbReference>
<evidence type="ECO:0000256" key="5">
    <source>
        <dbReference type="ARBA" id="ARBA00022630"/>
    </source>
</evidence>
<keyword evidence="12 18" id="KW-0804">Transcription</keyword>
<dbReference type="PANTHER" id="PTHR42862:SF1">
    <property type="entry name" value="DELTA-1-PYRROLINE-5-CARBOXYLATE DEHYDROGENASE 2, ISOFORM A-RELATED"/>
    <property type="match status" value="1"/>
</dbReference>
<evidence type="ECO:0000259" key="21">
    <source>
        <dbReference type="Pfam" id="PF01619"/>
    </source>
</evidence>
<evidence type="ECO:0000256" key="10">
    <source>
        <dbReference type="ARBA" id="ARBA00023062"/>
    </source>
</evidence>
<feature type="domain" description="Aldehyde dehydrogenase" evidence="20">
    <location>
        <begin position="568"/>
        <end position="1008"/>
    </location>
</feature>
<dbReference type="Pfam" id="PF14850">
    <property type="entry name" value="Pro_dh-DNA_bdg"/>
    <property type="match status" value="1"/>
</dbReference>
<dbReference type="InterPro" id="IPR002872">
    <property type="entry name" value="Proline_DH_dom"/>
</dbReference>
<evidence type="ECO:0000256" key="6">
    <source>
        <dbReference type="ARBA" id="ARBA00022827"/>
    </source>
</evidence>
<evidence type="ECO:0000313" key="24">
    <source>
        <dbReference type="EMBL" id="MBB5019772.1"/>
    </source>
</evidence>
<keyword evidence="8 18" id="KW-0805">Transcription regulation</keyword>
<evidence type="ECO:0000259" key="22">
    <source>
        <dbReference type="Pfam" id="PF14850"/>
    </source>
</evidence>
<evidence type="ECO:0000313" key="25">
    <source>
        <dbReference type="Proteomes" id="UP000575898"/>
    </source>
</evidence>
<comment type="cofactor">
    <cofactor evidence="1 18">
        <name>FAD</name>
        <dbReference type="ChEBI" id="CHEBI:57692"/>
    </cofactor>
</comment>
<evidence type="ECO:0000256" key="2">
    <source>
        <dbReference type="ARBA" id="ARBA00004739"/>
    </source>
</evidence>
<dbReference type="PIRSF" id="PIRSF000197">
    <property type="entry name" value="Bifunct_PutA"/>
    <property type="match status" value="1"/>
</dbReference>
<dbReference type="GO" id="GO:0003700">
    <property type="term" value="F:DNA-binding transcription factor activity"/>
    <property type="evidence" value="ECO:0007669"/>
    <property type="project" value="InterPro"/>
</dbReference>
<dbReference type="Pfam" id="PF18327">
    <property type="entry name" value="PRODH"/>
    <property type="match status" value="1"/>
</dbReference>
<dbReference type="RefSeq" id="WP_184041156.1">
    <property type="nucleotide sequence ID" value="NZ_JACHHY010000020.1"/>
</dbReference>
<dbReference type="NCBIfam" id="NF008772">
    <property type="entry name" value="PRK11809.1"/>
    <property type="match status" value="1"/>
</dbReference>
<dbReference type="InterPro" id="IPR050485">
    <property type="entry name" value="Proline_metab_enzyme"/>
</dbReference>
<evidence type="ECO:0000256" key="18">
    <source>
        <dbReference type="PIRNR" id="PIRNR000197"/>
    </source>
</evidence>
<evidence type="ECO:0000256" key="13">
    <source>
        <dbReference type="ARBA" id="ARBA00023268"/>
    </source>
</evidence>
<keyword evidence="9 18" id="KW-0520">NAD</keyword>
<dbReference type="Pfam" id="PF01619">
    <property type="entry name" value="Pro_dh"/>
    <property type="match status" value="1"/>
</dbReference>
<comment type="catalytic activity">
    <reaction evidence="15 18">
        <text>L-proline + a quinone = (S)-1-pyrroline-5-carboxylate + a quinol + H(+)</text>
        <dbReference type="Rhea" id="RHEA:23784"/>
        <dbReference type="ChEBI" id="CHEBI:15378"/>
        <dbReference type="ChEBI" id="CHEBI:17388"/>
        <dbReference type="ChEBI" id="CHEBI:24646"/>
        <dbReference type="ChEBI" id="CHEBI:60039"/>
        <dbReference type="ChEBI" id="CHEBI:132124"/>
        <dbReference type="EC" id="1.5.5.2"/>
    </reaction>
</comment>
<evidence type="ECO:0000256" key="15">
    <source>
        <dbReference type="ARBA" id="ARBA00048779"/>
    </source>
</evidence>
<keyword evidence="6 18" id="KW-0274">FAD</keyword>
<dbReference type="InterPro" id="IPR005933">
    <property type="entry name" value="PutA_C"/>
</dbReference>
<dbReference type="SUPFAM" id="SSF51730">
    <property type="entry name" value="FAD-linked oxidoreductase"/>
    <property type="match status" value="1"/>
</dbReference>
<dbReference type="Gene3D" id="3.20.20.220">
    <property type="match status" value="1"/>
</dbReference>
<dbReference type="PROSITE" id="PS00070">
    <property type="entry name" value="ALDEHYDE_DEHYDR_CYS"/>
    <property type="match status" value="1"/>
</dbReference>
<comment type="pathway">
    <text evidence="3 18">Amino-acid degradation; L-proline degradation into L-glutamate; L-glutamate from L-proline: step 2/2.</text>
</comment>
<dbReference type="InterPro" id="IPR041349">
    <property type="entry name" value="PRODH"/>
</dbReference>
<evidence type="ECO:0000256" key="9">
    <source>
        <dbReference type="ARBA" id="ARBA00023027"/>
    </source>
</evidence>
<evidence type="ECO:0000259" key="23">
    <source>
        <dbReference type="Pfam" id="PF18327"/>
    </source>
</evidence>
<evidence type="ECO:0000256" key="3">
    <source>
        <dbReference type="ARBA" id="ARBA00004786"/>
    </source>
</evidence>
<dbReference type="NCBIfam" id="TIGR01238">
    <property type="entry name" value="D1pyr5carbox3"/>
    <property type="match status" value="1"/>
</dbReference>
<evidence type="ECO:0000256" key="14">
    <source>
        <dbReference type="ARBA" id="ARBA00048142"/>
    </source>
</evidence>
<comment type="caution">
    <text evidence="24">The sequence shown here is derived from an EMBL/GenBank/DDBJ whole genome shotgun (WGS) entry which is preliminary data.</text>
</comment>
<protein>
    <recommendedName>
        <fullName evidence="18">Bifunctional protein PutA</fullName>
    </recommendedName>
    <domain>
        <recommendedName>
            <fullName evidence="18">Proline dehydrogenase</fullName>
            <ecNumber evidence="18">1.5.5.2</ecNumber>
        </recommendedName>
        <alternativeName>
            <fullName evidence="18">Proline oxidase</fullName>
        </alternativeName>
    </domain>
    <domain>
        <recommendedName>
            <fullName evidence="18">Delta-1-pyrroline-5-carboxylate dehydrogenase</fullName>
            <shortName evidence="18">P5C dehydrogenase</shortName>
            <ecNumber evidence="18">1.2.1.88</ecNumber>
        </recommendedName>
        <alternativeName>
            <fullName evidence="18">L-glutamate gamma-semialdehyde dehydrogenase</fullName>
        </alternativeName>
    </domain>
</protein>
<dbReference type="GO" id="GO:0010133">
    <property type="term" value="P:L-proline catabolic process to L-glutamate"/>
    <property type="evidence" value="ECO:0007669"/>
    <property type="project" value="UniProtKB-UniRule"/>
</dbReference>
<dbReference type="SUPFAM" id="SSF53720">
    <property type="entry name" value="ALDH-like"/>
    <property type="match status" value="1"/>
</dbReference>
<dbReference type="InterPro" id="IPR024082">
    <property type="entry name" value="PRODH_PutA_dom_II"/>
</dbReference>
<dbReference type="Proteomes" id="UP000575898">
    <property type="component" value="Unassembled WGS sequence"/>
</dbReference>
<feature type="domain" description="Proline utilization A proline dehydrogenase N-terminal" evidence="23">
    <location>
        <begin position="11"/>
        <end position="58"/>
    </location>
</feature>
<comment type="function">
    <text evidence="18">Oxidizes proline to glutamate for use as a carbon and nitrogen source.</text>
</comment>
<keyword evidence="13" id="KW-0511">Multifunctional enzyme</keyword>
<evidence type="ECO:0000256" key="11">
    <source>
        <dbReference type="ARBA" id="ARBA00023125"/>
    </source>
</evidence>
<dbReference type="Gene3D" id="1.20.5.550">
    <property type="entry name" value="Single Helix bin"/>
    <property type="match status" value="1"/>
</dbReference>
<dbReference type="InterPro" id="IPR024089">
    <property type="entry name" value="PRODH_PutA_dom_I/II"/>
</dbReference>
<keyword evidence="11 18" id="KW-0238">DNA-binding</keyword>
<dbReference type="EC" id="1.5.5.2" evidence="18"/>
<comment type="pathway">
    <text evidence="2 18">Amino-acid degradation; L-proline degradation into L-glutamate; L-glutamate from L-proline: step 1/2.</text>
</comment>
<evidence type="ECO:0000256" key="17">
    <source>
        <dbReference type="ARBA" id="ARBA00060911"/>
    </source>
</evidence>
<dbReference type="SUPFAM" id="SSF81935">
    <property type="entry name" value="N-terminal domain of bifunctional PutA protein"/>
    <property type="match status" value="1"/>
</dbReference>
<dbReference type="EMBL" id="JACHHY010000020">
    <property type="protein sequence ID" value="MBB5019772.1"/>
    <property type="molecule type" value="Genomic_DNA"/>
</dbReference>
<evidence type="ECO:0000256" key="7">
    <source>
        <dbReference type="ARBA" id="ARBA00023002"/>
    </source>
</evidence>
<dbReference type="InterPro" id="IPR024090">
    <property type="entry name" value="PRODH_PutA_dom_I"/>
</dbReference>
<evidence type="ECO:0000256" key="4">
    <source>
        <dbReference type="ARBA" id="ARBA00022491"/>
    </source>
</evidence>
<keyword evidence="5 18" id="KW-0285">Flavoprotein</keyword>
<feature type="active site" evidence="19">
    <location>
        <position position="818"/>
    </location>
</feature>
<keyword evidence="7 18" id="KW-0560">Oxidoreductase</keyword>
<dbReference type="NCBIfam" id="NF008869">
    <property type="entry name" value="PRK11904.1"/>
    <property type="match status" value="1"/>
</dbReference>
<sequence length="1204" mass="129538">MQFGELSRPQSALRDAITAAYRRDERECVQAILAQAALSAEQVKSIQALARKLVTDVREKRTRSSGVDALMHEFSLDSTEGVALMCLAEALLRIPDQETADRLIRDKISKGDWKAHLGQSASLFVNAATWGLLITGKLVSTNSEKGLSSALTRMIAKGGEPLIRKGVDLAMRMLGKQFVTGETIDEALSNGVEREARGFRFSYDMLGEAAMTDEDAQRYYTAYEQAIHAIGKASKGRGVYAGPGISVKLSALHPRYSRAQHARAAHELLPRIKSLLLLAKQYDIGFNVDAEEADRLELSLDLLEALALDPAFAGWNGIGFVVQAYQKRCPFVIDWIIDLARRSGHRFMVRLVKGAYWDAEIKRAQLDGLEGYPVYTRKVYTDVAYLACAKKLLAAQDAVFPQFATHNAYSLAAIHQLGEGKDYEFQCLHGMGETLYDLVVGQDKLGKACRIYAPVGSHETLLAYLVRRLLENGANTSFVNRIVDEAVPIDELIADQVTEAAKHAGQPHGKIPLPSGLYGESRPNSDGMDLSNEFKLSGLSVALRASESRPWQAAPILGSGLALGGTPQPIHNPANRDDIVGHVVDASPEQVSQALDMAAAAAPRWAAVPAADRAACIARAGDLLQQQMSTLMGLAVREAGKSLPNAIAEVREAIDFCRYYATQARQELSQATPRGPMVCISPWNFPLAIFIGQVTAALAAGNPVLAKPAEQTPLIAAEAVRLLHEAGIPQDVLQFLPGTGEIVGAALTRDPRIAGVMFTGSTEVAQLINRTLAARDDSPLLIAETGGMNAMIVDSSALPEQVVNDVLSSAFDSAGQRCSALRVLYLQRDIADKVITMLKGAMQELRIGNPALLETDIGPVIDQEAQRNLQAHIEKTKLQSKWHYQAPLGKACEQGTFVAPTLFEIDNIRQLEREVFGPVLHIVRFDGSALDQVIADINATGYGLTHGVHSRIDETIDQITQQVHSGNIYVNRNIVGAVVGVQPFGGEGKSGTGPKAGGPLYLHRLTHTTAQPQIGKPARVVELTGLKRLAEARLSSLSQGQRDQLQAIIFEYEAASPLRREALLNGPTGERNSLGFAPRGRVACLAEGLNNLALQAAAALACGNHIVLPSSSDGRALAEALGDVASTSQAPEAEGAILAVLHDGDHASALALQRTLAKRDGALIPMIRPDHEGRYDLYRLVAERAISVNTTAAGGNASLMSIGE</sequence>